<dbReference type="PANTHER" id="PTHR22907">
    <property type="entry name" value="GH04558P"/>
    <property type="match status" value="1"/>
</dbReference>
<evidence type="ECO:0000256" key="5">
    <source>
        <dbReference type="ARBA" id="ARBA00022729"/>
    </source>
</evidence>
<keyword evidence="3" id="KW-1003">Cell membrane</keyword>
<dbReference type="Pfam" id="PF25057">
    <property type="entry name" value="CUT_N"/>
    <property type="match status" value="2"/>
</dbReference>
<dbReference type="InterPro" id="IPR001507">
    <property type="entry name" value="ZP_dom"/>
</dbReference>
<evidence type="ECO:0000256" key="6">
    <source>
        <dbReference type="ARBA" id="ARBA00022989"/>
    </source>
</evidence>
<evidence type="ECO:0000256" key="10">
    <source>
        <dbReference type="SAM" id="SignalP"/>
    </source>
</evidence>
<accession>A0A7E4W378</accession>
<evidence type="ECO:0000313" key="13">
    <source>
        <dbReference type="WBParaSite" id="Pan_g60.t1"/>
    </source>
</evidence>
<dbReference type="InterPro" id="IPR057475">
    <property type="entry name" value="CUT_C"/>
</dbReference>
<feature type="region of interest" description="Disordered" evidence="8">
    <location>
        <begin position="103"/>
        <end position="304"/>
    </location>
</feature>
<evidence type="ECO:0000256" key="9">
    <source>
        <dbReference type="SAM" id="Phobius"/>
    </source>
</evidence>
<keyword evidence="7 9" id="KW-0472">Membrane</keyword>
<proteinExistence type="predicted"/>
<evidence type="ECO:0000256" key="2">
    <source>
        <dbReference type="ARBA" id="ARBA00022460"/>
    </source>
</evidence>
<evidence type="ECO:0000256" key="7">
    <source>
        <dbReference type="ARBA" id="ARBA00023136"/>
    </source>
</evidence>
<dbReference type="Pfam" id="PF25301">
    <property type="entry name" value="CUT_C"/>
    <property type="match status" value="1"/>
</dbReference>
<evidence type="ECO:0000256" key="3">
    <source>
        <dbReference type="ARBA" id="ARBA00022475"/>
    </source>
</evidence>
<keyword evidence="12" id="KW-1185">Reference proteome</keyword>
<feature type="compositionally biased region" description="Polar residues" evidence="8">
    <location>
        <begin position="277"/>
        <end position="287"/>
    </location>
</feature>
<keyword evidence="2" id="KW-0193">Cuticle</keyword>
<evidence type="ECO:0000256" key="8">
    <source>
        <dbReference type="SAM" id="MobiDB-lite"/>
    </source>
</evidence>
<reference evidence="12" key="1">
    <citation type="journal article" date="2013" name="Genetics">
        <title>The draft genome and transcriptome of Panagrellus redivivus are shaped by the harsh demands of a free-living lifestyle.</title>
        <authorList>
            <person name="Srinivasan J."/>
            <person name="Dillman A.R."/>
            <person name="Macchietto M.G."/>
            <person name="Heikkinen L."/>
            <person name="Lakso M."/>
            <person name="Fracchia K.M."/>
            <person name="Antoshechkin I."/>
            <person name="Mortazavi A."/>
            <person name="Wong G."/>
            <person name="Sternberg P.W."/>
        </authorList>
    </citation>
    <scope>NUCLEOTIDE SEQUENCE [LARGE SCALE GENOMIC DNA]</scope>
    <source>
        <strain evidence="12">MT8872</strain>
    </source>
</reference>
<evidence type="ECO:0000313" key="12">
    <source>
        <dbReference type="Proteomes" id="UP000492821"/>
    </source>
</evidence>
<sequence length="673" mass="71749">MYGKVAASAILAAFISVVSALVEFDNRVTGTPIIECERDYIKFTVPTKKQFNGKVYVKGEYANNDCIRNYGLYHRTGSYGNTAGTVPRADDFHQYGVNGEQFLSSSSSSGSASGSAGSTFNSGYGGNGATGGNVNGKRPHEGGNGPRFFKATRPSATKVVEGRNGHGNSGASSSSNGFGDNGRDFGSQNGLHGGAGNGGSKAGSSSGYGATGQQYNQNGANGGASGHQNSQNGGNSGSSSSQYSSSQNGGHNGASSGHNYPSSGSNGQNEAHFGHQHPSQNGAYTGASSSPTTSPYRSSAIGPNPLTSNFRVLPDANGECPLTCPPCASCDHPSKGLHKTHEDLLILRPRRSYDDPDTSASLEVKLGTCNARRDRTVNPPGIHISFTVVVSFHENFITKVDKAYHISCSYEEVDRTVSTQIDVSAPPEVNLEGVIEPPQCRYRISRPNGDPVRDVNVGTPIEHRWECSSPNGYDRIHEIYGLLVHNCYVEDGRGRRELVIDDKGCSVQPLVIGTPVYSETSMSATIQSLVVKFPDRDTLDFQCSFYSCLKADGGCQAVTPPKCDGTRARRSADSNETLTPLLDEWKLHAPRLHVMDIDADIKQSDIDELQALVSMPPQRLIQNRLEELCVSVVSFGLIIASSTFLLTVSLVVLTGLAFFRAAPKIGKEMSYRI</sequence>
<feature type="domain" description="ZP" evidence="11">
    <location>
        <begin position="319"/>
        <end position="562"/>
    </location>
</feature>
<dbReference type="WBParaSite" id="Pan_g60.t1">
    <property type="protein sequence ID" value="Pan_g60.t1"/>
    <property type="gene ID" value="Pan_g60"/>
</dbReference>
<feature type="compositionally biased region" description="Gly residues" evidence="8">
    <location>
        <begin position="191"/>
        <end position="201"/>
    </location>
</feature>
<feature type="compositionally biased region" description="Low complexity" evidence="8">
    <location>
        <begin position="104"/>
        <end position="122"/>
    </location>
</feature>
<evidence type="ECO:0000259" key="11">
    <source>
        <dbReference type="PROSITE" id="PS51034"/>
    </source>
</evidence>
<feature type="compositionally biased region" description="Gly residues" evidence="8">
    <location>
        <begin position="123"/>
        <end position="134"/>
    </location>
</feature>
<evidence type="ECO:0000256" key="1">
    <source>
        <dbReference type="ARBA" id="ARBA00004251"/>
    </source>
</evidence>
<dbReference type="PROSITE" id="PS51034">
    <property type="entry name" value="ZP_2"/>
    <property type="match status" value="1"/>
</dbReference>
<dbReference type="GO" id="GO:0042302">
    <property type="term" value="F:structural constituent of cuticle"/>
    <property type="evidence" value="ECO:0007669"/>
    <property type="project" value="UniProtKB-KW"/>
</dbReference>
<feature type="compositionally biased region" description="Low complexity" evidence="8">
    <location>
        <begin position="288"/>
        <end position="299"/>
    </location>
</feature>
<name>A0A7E4W378_PANRE</name>
<feature type="chain" id="PRO_5029014043" evidence="10">
    <location>
        <begin position="21"/>
        <end position="673"/>
    </location>
</feature>
<feature type="compositionally biased region" description="Polar residues" evidence="8">
    <location>
        <begin position="260"/>
        <end position="269"/>
    </location>
</feature>
<feature type="signal peptide" evidence="10">
    <location>
        <begin position="1"/>
        <end position="20"/>
    </location>
</feature>
<organism evidence="12 13">
    <name type="scientific">Panagrellus redivivus</name>
    <name type="common">Microworm</name>
    <dbReference type="NCBI Taxonomy" id="6233"/>
    <lineage>
        <taxon>Eukaryota</taxon>
        <taxon>Metazoa</taxon>
        <taxon>Ecdysozoa</taxon>
        <taxon>Nematoda</taxon>
        <taxon>Chromadorea</taxon>
        <taxon>Rhabditida</taxon>
        <taxon>Tylenchina</taxon>
        <taxon>Panagrolaimomorpha</taxon>
        <taxon>Panagrolaimoidea</taxon>
        <taxon>Panagrolaimidae</taxon>
        <taxon>Panagrellus</taxon>
    </lineage>
</organism>
<feature type="compositionally biased region" description="Low complexity" evidence="8">
    <location>
        <begin position="226"/>
        <end position="259"/>
    </location>
</feature>
<feature type="compositionally biased region" description="Low complexity" evidence="8">
    <location>
        <begin position="169"/>
        <end position="178"/>
    </location>
</feature>
<dbReference type="SMART" id="SM00241">
    <property type="entry name" value="ZP"/>
    <property type="match status" value="1"/>
</dbReference>
<comment type="subcellular location">
    <subcellularLocation>
        <location evidence="1">Cell membrane</location>
        <topology evidence="1">Single-pass type I membrane protein</topology>
    </subcellularLocation>
</comment>
<dbReference type="Proteomes" id="UP000492821">
    <property type="component" value="Unassembled WGS sequence"/>
</dbReference>
<dbReference type="InterPro" id="IPR051962">
    <property type="entry name" value="Cuticlin"/>
</dbReference>
<dbReference type="AlphaFoldDB" id="A0A7E4W378"/>
<keyword evidence="6 9" id="KW-1133">Transmembrane helix</keyword>
<feature type="compositionally biased region" description="Low complexity" evidence="8">
    <location>
        <begin position="202"/>
        <end position="219"/>
    </location>
</feature>
<dbReference type="PANTHER" id="PTHR22907:SF54">
    <property type="entry name" value="GH04558P"/>
    <property type="match status" value="1"/>
</dbReference>
<reference evidence="13" key="2">
    <citation type="submission" date="2020-10" db="UniProtKB">
        <authorList>
            <consortium name="WormBaseParasite"/>
        </authorList>
    </citation>
    <scope>IDENTIFICATION</scope>
</reference>
<keyword evidence="5 10" id="KW-0732">Signal</keyword>
<evidence type="ECO:0000256" key="4">
    <source>
        <dbReference type="ARBA" id="ARBA00022692"/>
    </source>
</evidence>
<feature type="transmembrane region" description="Helical" evidence="9">
    <location>
        <begin position="632"/>
        <end position="659"/>
    </location>
</feature>
<dbReference type="GO" id="GO:0005886">
    <property type="term" value="C:plasma membrane"/>
    <property type="evidence" value="ECO:0007669"/>
    <property type="project" value="UniProtKB-SubCell"/>
</dbReference>
<keyword evidence="4 9" id="KW-0812">Transmembrane</keyword>
<dbReference type="InterPro" id="IPR056953">
    <property type="entry name" value="CUT_N"/>
</dbReference>
<protein>
    <submittedName>
        <fullName evidence="13">ZP domain-containing protein</fullName>
    </submittedName>
</protein>